<dbReference type="InterPro" id="IPR004045">
    <property type="entry name" value="Glutathione_S-Trfase_N"/>
</dbReference>
<dbReference type="Proteomes" id="UP000240527">
    <property type="component" value="Chromosome"/>
</dbReference>
<organism evidence="2 3">
    <name type="scientific">Caulobacter segnis</name>
    <dbReference type="NCBI Taxonomy" id="88688"/>
    <lineage>
        <taxon>Bacteria</taxon>
        <taxon>Pseudomonadati</taxon>
        <taxon>Pseudomonadota</taxon>
        <taxon>Alphaproteobacteria</taxon>
        <taxon>Caulobacterales</taxon>
        <taxon>Caulobacteraceae</taxon>
        <taxon>Caulobacter</taxon>
    </lineage>
</organism>
<evidence type="ECO:0000313" key="3">
    <source>
        <dbReference type="Proteomes" id="UP000240527"/>
    </source>
</evidence>
<feature type="domain" description="GST N-terminal" evidence="1">
    <location>
        <begin position="1"/>
        <end position="82"/>
    </location>
</feature>
<evidence type="ECO:0000259" key="1">
    <source>
        <dbReference type="PROSITE" id="PS50404"/>
    </source>
</evidence>
<dbReference type="Pfam" id="PF13410">
    <property type="entry name" value="GST_C_2"/>
    <property type="match status" value="1"/>
</dbReference>
<dbReference type="EMBL" id="CP027850">
    <property type="protein sequence ID" value="AVQ01500.1"/>
    <property type="molecule type" value="Genomic_DNA"/>
</dbReference>
<accession>A0ABN5ISN6</accession>
<dbReference type="CDD" id="cd03194">
    <property type="entry name" value="GST_C_3"/>
    <property type="match status" value="1"/>
</dbReference>
<dbReference type="RefSeq" id="WP_013078392.1">
    <property type="nucleotide sequence ID" value="NZ_CP027850.1"/>
</dbReference>
<dbReference type="InterPro" id="IPR036282">
    <property type="entry name" value="Glutathione-S-Trfase_C_sf"/>
</dbReference>
<dbReference type="SFLD" id="SFLDG00358">
    <property type="entry name" value="Main_(cytGST)"/>
    <property type="match status" value="1"/>
</dbReference>
<gene>
    <name evidence="2" type="ORF">B7G68_06305</name>
</gene>
<dbReference type="SUPFAM" id="SSF52833">
    <property type="entry name" value="Thioredoxin-like"/>
    <property type="match status" value="1"/>
</dbReference>
<dbReference type="PANTHER" id="PTHR42673">
    <property type="entry name" value="MALEYLACETOACETATE ISOMERASE"/>
    <property type="match status" value="1"/>
</dbReference>
<sequence length="209" mass="23332">MELVIGTKRWSSWSLRPWLALKRTGQSFKEIEIELRRGDATTHDIAAHSPSKLAPALRDGDLVVWDSLAICEYLAEKFPEAKLWPADPALRALGRSASAEMHSGFQSLRGECPMALDEAPRKLDISEATQKDVRKIVERWNQLLKRSGGPFLLGEWSIADAFFTPVATRFRTYAIHLSDYGDAGAAGAYAERLLETPEFLEWESASRAG</sequence>
<dbReference type="SFLD" id="SFLDS00019">
    <property type="entry name" value="Glutathione_Transferase_(cytos"/>
    <property type="match status" value="1"/>
</dbReference>
<dbReference type="InterPro" id="IPR036249">
    <property type="entry name" value="Thioredoxin-like_sf"/>
</dbReference>
<proteinExistence type="predicted"/>
<dbReference type="PROSITE" id="PS50404">
    <property type="entry name" value="GST_NTER"/>
    <property type="match status" value="1"/>
</dbReference>
<reference evidence="2 3" key="1">
    <citation type="journal article" date="2015" name="Biotechnol. Bioeng.">
        <title>Genome sequence and phenotypic characterization of Caulobacter segnis.</title>
        <authorList>
            <person name="Patel S."/>
            <person name="Fletcher B."/>
            <person name="Scott D.C."/>
            <person name="Ely B."/>
        </authorList>
    </citation>
    <scope>NUCLEOTIDE SEQUENCE [LARGE SCALE GENOMIC DNA]</scope>
    <source>
        <strain evidence="2 3">TK0059</strain>
    </source>
</reference>
<name>A0ABN5ISN6_9CAUL</name>
<dbReference type="SUPFAM" id="SSF47616">
    <property type="entry name" value="GST C-terminal domain-like"/>
    <property type="match status" value="1"/>
</dbReference>
<evidence type="ECO:0000313" key="2">
    <source>
        <dbReference type="EMBL" id="AVQ01500.1"/>
    </source>
</evidence>
<dbReference type="Pfam" id="PF13409">
    <property type="entry name" value="GST_N_2"/>
    <property type="match status" value="1"/>
</dbReference>
<dbReference type="InterPro" id="IPR040079">
    <property type="entry name" value="Glutathione_S-Trfase"/>
</dbReference>
<keyword evidence="3" id="KW-1185">Reference proteome</keyword>
<dbReference type="Gene3D" id="1.20.1050.10">
    <property type="match status" value="1"/>
</dbReference>
<dbReference type="Gene3D" id="3.40.30.10">
    <property type="entry name" value="Glutaredoxin"/>
    <property type="match status" value="1"/>
</dbReference>
<dbReference type="CDD" id="cd03043">
    <property type="entry name" value="GST_N_1"/>
    <property type="match status" value="1"/>
</dbReference>
<dbReference type="PANTHER" id="PTHR42673:SF4">
    <property type="entry name" value="MALEYLACETOACETATE ISOMERASE"/>
    <property type="match status" value="1"/>
</dbReference>
<protein>
    <submittedName>
        <fullName evidence="2">Glutathione S-transferase family protein</fullName>
    </submittedName>
</protein>